<dbReference type="InterPro" id="IPR025559">
    <property type="entry name" value="Eis_dom"/>
</dbReference>
<reference evidence="3 4" key="1">
    <citation type="submission" date="2023-07" db="EMBL/GenBank/DDBJ databases">
        <title>Sorghum-associated microbial communities from plants grown in Nebraska, USA.</title>
        <authorList>
            <person name="Schachtman D."/>
        </authorList>
    </citation>
    <scope>NUCLEOTIDE SEQUENCE [LARGE SCALE GENOMIC DNA]</scope>
    <source>
        <strain evidence="3 4">BE248</strain>
    </source>
</reference>
<dbReference type="Gene3D" id="3.30.1050.10">
    <property type="entry name" value="SCP2 sterol-binding domain"/>
    <property type="match status" value="1"/>
</dbReference>
<sequence>MDLQIRQLTDADMKQAMRLGSESFGNPPTPDEDLPSSTREGREWFGAFDGDLLVAQAINREFHSWFGGVAIPTAGVAFVGVTAEYRGRGIVRPLLEAVLASAVDRGSVVSALFPTAPRVYRGLGYERITDLIFATIPTSALSGLPQSSTTTRRATVDDLAAIREIYDAWSSEQNGPLTRTSPSMGGIVDADGLAAYSGITLAVDSNGTVTGYAAWNRGEGYEADAKIEVADLIARNADAYAALLNMLGTFAGVAPTTSIRTSGDDPVRLLLPTSHWQITASTPYMLSILQVDKALSLRSYPRAITAELPFSVDGDRYSLSLDAGTGECQPTTHKDTRELTPQGLAALYAGAQSCANLRSTSQLTGGEIADDETWDAAFGGRQVHIRDYF</sequence>
<organism evidence="3 4">
    <name type="scientific">Aeromicrobium panaciterrae</name>
    <dbReference type="NCBI Taxonomy" id="363861"/>
    <lineage>
        <taxon>Bacteria</taxon>
        <taxon>Bacillati</taxon>
        <taxon>Actinomycetota</taxon>
        <taxon>Actinomycetes</taxon>
        <taxon>Propionibacteriales</taxon>
        <taxon>Nocardioidaceae</taxon>
        <taxon>Aeromicrobium</taxon>
    </lineage>
</organism>
<dbReference type="Pfam" id="PF13530">
    <property type="entry name" value="SCP2_2"/>
    <property type="match status" value="1"/>
</dbReference>
<keyword evidence="4" id="KW-1185">Reference proteome</keyword>
<dbReference type="InterPro" id="IPR036527">
    <property type="entry name" value="SCP2_sterol-bd_dom_sf"/>
</dbReference>
<dbReference type="Pfam" id="PF13527">
    <property type="entry name" value="Acetyltransf_9"/>
    <property type="match status" value="1"/>
</dbReference>
<dbReference type="InterPro" id="IPR000182">
    <property type="entry name" value="GNAT_dom"/>
</dbReference>
<protein>
    <submittedName>
        <fullName evidence="3">Acetyltransferase</fullName>
    </submittedName>
</protein>
<accession>A0ABU1UQQ6</accession>
<dbReference type="SUPFAM" id="SSF55718">
    <property type="entry name" value="SCP-like"/>
    <property type="match status" value="1"/>
</dbReference>
<dbReference type="Proteomes" id="UP001257739">
    <property type="component" value="Unassembled WGS sequence"/>
</dbReference>
<name>A0ABU1UQQ6_9ACTN</name>
<evidence type="ECO:0000259" key="2">
    <source>
        <dbReference type="PROSITE" id="PS51186"/>
    </source>
</evidence>
<dbReference type="SUPFAM" id="SSF55729">
    <property type="entry name" value="Acyl-CoA N-acyltransferases (Nat)"/>
    <property type="match status" value="1"/>
</dbReference>
<evidence type="ECO:0000256" key="1">
    <source>
        <dbReference type="SAM" id="MobiDB-lite"/>
    </source>
</evidence>
<feature type="region of interest" description="Disordered" evidence="1">
    <location>
        <begin position="19"/>
        <end position="39"/>
    </location>
</feature>
<feature type="domain" description="N-acetyltransferase" evidence="2">
    <location>
        <begin position="3"/>
        <end position="147"/>
    </location>
</feature>
<evidence type="ECO:0000313" key="4">
    <source>
        <dbReference type="Proteomes" id="UP001257739"/>
    </source>
</evidence>
<dbReference type="PROSITE" id="PS51186">
    <property type="entry name" value="GNAT"/>
    <property type="match status" value="1"/>
</dbReference>
<dbReference type="Pfam" id="PF17668">
    <property type="entry name" value="Acetyltransf_17"/>
    <property type="match status" value="1"/>
</dbReference>
<dbReference type="CDD" id="cd04301">
    <property type="entry name" value="NAT_SF"/>
    <property type="match status" value="1"/>
</dbReference>
<dbReference type="EMBL" id="JAVDWH010000001">
    <property type="protein sequence ID" value="MDR7087503.1"/>
    <property type="molecule type" value="Genomic_DNA"/>
</dbReference>
<dbReference type="InterPro" id="IPR016181">
    <property type="entry name" value="Acyl_CoA_acyltransferase"/>
</dbReference>
<dbReference type="InterPro" id="IPR041380">
    <property type="entry name" value="Acetyltransf_17"/>
</dbReference>
<dbReference type="RefSeq" id="WP_309971249.1">
    <property type="nucleotide sequence ID" value="NZ_JAVDWH010000001.1"/>
</dbReference>
<proteinExistence type="predicted"/>
<dbReference type="PANTHER" id="PTHR37817">
    <property type="entry name" value="N-ACETYLTRANSFERASE EIS"/>
    <property type="match status" value="1"/>
</dbReference>
<gene>
    <name evidence="3" type="ORF">J2X11_002342</name>
</gene>
<dbReference type="PANTHER" id="PTHR37817:SF1">
    <property type="entry name" value="N-ACETYLTRANSFERASE EIS"/>
    <property type="match status" value="1"/>
</dbReference>
<evidence type="ECO:0000313" key="3">
    <source>
        <dbReference type="EMBL" id="MDR7087503.1"/>
    </source>
</evidence>
<dbReference type="InterPro" id="IPR051554">
    <property type="entry name" value="Acetyltransferase_Eis"/>
</dbReference>
<comment type="caution">
    <text evidence="3">The sequence shown here is derived from an EMBL/GenBank/DDBJ whole genome shotgun (WGS) entry which is preliminary data.</text>
</comment>
<dbReference type="Gene3D" id="3.40.630.30">
    <property type="match status" value="2"/>
</dbReference>